<sequence>MAKEIVEPLRPFGAYAAALDGAAGDDAVAALLRYLGRDPQWTV</sequence>
<organism evidence="1 2">
    <name type="scientific">Amycolatopsis samaneae</name>
    <dbReference type="NCBI Taxonomy" id="664691"/>
    <lineage>
        <taxon>Bacteria</taxon>
        <taxon>Bacillati</taxon>
        <taxon>Actinomycetota</taxon>
        <taxon>Actinomycetes</taxon>
        <taxon>Pseudonocardiales</taxon>
        <taxon>Pseudonocardiaceae</taxon>
        <taxon>Amycolatopsis</taxon>
    </lineage>
</organism>
<keyword evidence="2" id="KW-1185">Reference proteome</keyword>
<dbReference type="EMBL" id="JBHUKU010000020">
    <property type="protein sequence ID" value="MFD2462853.1"/>
    <property type="molecule type" value="Genomic_DNA"/>
</dbReference>
<reference evidence="2" key="1">
    <citation type="journal article" date="2019" name="Int. J. Syst. Evol. Microbiol.">
        <title>The Global Catalogue of Microorganisms (GCM) 10K type strain sequencing project: providing services to taxonomists for standard genome sequencing and annotation.</title>
        <authorList>
            <consortium name="The Broad Institute Genomics Platform"/>
            <consortium name="The Broad Institute Genome Sequencing Center for Infectious Disease"/>
            <person name="Wu L."/>
            <person name="Ma J."/>
        </authorList>
    </citation>
    <scope>NUCLEOTIDE SEQUENCE [LARGE SCALE GENOMIC DNA]</scope>
    <source>
        <strain evidence="2">CGMCC 4.7643</strain>
    </source>
</reference>
<dbReference type="Proteomes" id="UP001597419">
    <property type="component" value="Unassembled WGS sequence"/>
</dbReference>
<accession>A0ABW5GPP4</accession>
<evidence type="ECO:0000313" key="2">
    <source>
        <dbReference type="Proteomes" id="UP001597419"/>
    </source>
</evidence>
<proteinExistence type="predicted"/>
<protein>
    <submittedName>
        <fullName evidence="1">Uncharacterized protein</fullName>
    </submittedName>
</protein>
<dbReference type="RefSeq" id="WP_345393421.1">
    <property type="nucleotide sequence ID" value="NZ_BAABHG010000005.1"/>
</dbReference>
<name>A0ABW5GPP4_9PSEU</name>
<comment type="caution">
    <text evidence="1">The sequence shown here is derived from an EMBL/GenBank/DDBJ whole genome shotgun (WGS) entry which is preliminary data.</text>
</comment>
<gene>
    <name evidence="1" type="ORF">ACFSYJ_29875</name>
</gene>
<evidence type="ECO:0000313" key="1">
    <source>
        <dbReference type="EMBL" id="MFD2462853.1"/>
    </source>
</evidence>